<dbReference type="Pfam" id="PF20199">
    <property type="entry name" value="RepSA"/>
    <property type="match status" value="1"/>
</dbReference>
<protein>
    <submittedName>
        <fullName evidence="2">Plasmid replication initiator protein</fullName>
    </submittedName>
</protein>
<keyword evidence="3" id="KW-1185">Reference proteome</keyword>
<proteinExistence type="predicted"/>
<reference evidence="3" key="1">
    <citation type="journal article" date="2019" name="Int. J. Syst. Evol. Microbiol.">
        <title>The Global Catalogue of Microorganisms (GCM) 10K type strain sequencing project: providing services to taxonomists for standard genome sequencing and annotation.</title>
        <authorList>
            <consortium name="The Broad Institute Genomics Platform"/>
            <consortium name="The Broad Institute Genome Sequencing Center for Infectious Disease"/>
            <person name="Wu L."/>
            <person name="Ma J."/>
        </authorList>
    </citation>
    <scope>NUCLEOTIDE SEQUENCE [LARGE SCALE GENOMIC DNA]</scope>
    <source>
        <strain evidence="3">JCM 15478</strain>
    </source>
</reference>
<evidence type="ECO:0000313" key="2">
    <source>
        <dbReference type="EMBL" id="GAA2085110.1"/>
    </source>
</evidence>
<dbReference type="EMBL" id="BAAAPE010000012">
    <property type="protein sequence ID" value="GAA2085110.1"/>
    <property type="molecule type" value="Genomic_DNA"/>
</dbReference>
<feature type="region of interest" description="Disordered" evidence="1">
    <location>
        <begin position="1"/>
        <end position="22"/>
    </location>
</feature>
<accession>A0ABP5HRU3</accession>
<evidence type="ECO:0000256" key="1">
    <source>
        <dbReference type="SAM" id="MobiDB-lite"/>
    </source>
</evidence>
<sequence>MTEANRTAIPRERGPPQVNGKAARRSALATAERLRSLSLTERDILRVVQDPSFPRWREQIRSIGGCESPVYLTGHTTVRDRATGEVLRHYDTFGEPGGRLAVRCKNRRATRCAPCSRLHAGDTFQLIRSGLTGGKGVRPQVADHPRLFFTLTAPSFGAVHRAASGKPCRPRRDGGRCEHGRPVGCGQRHPDDDALVGKPLCRACYDYTAHVLWHAYAGRLWNRVCDGVRRRLATAVGITQSRLRRHARLSFAKVAEYQRRGAVHFHAVVRLDGPDGPQTPPPAWGTHELLTAAVRAAAASVSVTTAYSPATGEHVIRWGNQLDVHPIRSHTAFTHKDVTDDAVAAYVAKYISKSVADSAGGIDYRITEYTSIQLAPVDGHIRALMATCWRLGGLPEFSPLHLRTWTHTLGYRGHALTKSRHYSTTYEALRTERIIHSGGVSTDTNTPNSSIESAWRFAGSGYTMAEAEIAAGVLEEVTLSRKIAQEYGR</sequence>
<evidence type="ECO:0000313" key="3">
    <source>
        <dbReference type="Proteomes" id="UP001500016"/>
    </source>
</evidence>
<dbReference type="Proteomes" id="UP001500016">
    <property type="component" value="Unassembled WGS sequence"/>
</dbReference>
<comment type="caution">
    <text evidence="2">The sequence shown here is derived from an EMBL/GenBank/DDBJ whole genome shotgun (WGS) entry which is preliminary data.</text>
</comment>
<dbReference type="InterPro" id="IPR046828">
    <property type="entry name" value="RepSA"/>
</dbReference>
<dbReference type="RefSeq" id="WP_344531212.1">
    <property type="nucleotide sequence ID" value="NZ_BAAAPE010000012.1"/>
</dbReference>
<organism evidence="2 3">
    <name type="scientific">Streptomyces albiaxialis</name>
    <dbReference type="NCBI Taxonomy" id="329523"/>
    <lineage>
        <taxon>Bacteria</taxon>
        <taxon>Bacillati</taxon>
        <taxon>Actinomycetota</taxon>
        <taxon>Actinomycetes</taxon>
        <taxon>Kitasatosporales</taxon>
        <taxon>Streptomycetaceae</taxon>
        <taxon>Streptomyces</taxon>
    </lineage>
</organism>
<gene>
    <name evidence="2" type="ORF">GCM10009801_46650</name>
</gene>
<name>A0ABP5HRU3_9ACTN</name>